<accession>A0A2P4NXF1</accession>
<dbReference type="GO" id="GO:0003723">
    <property type="term" value="F:RNA binding"/>
    <property type="evidence" value="ECO:0007669"/>
    <property type="project" value="InterPro"/>
</dbReference>
<dbReference type="EMBL" id="AUPC02000611">
    <property type="protein sequence ID" value="POG57822.1"/>
    <property type="molecule type" value="Genomic_DNA"/>
</dbReference>
<dbReference type="SUPFAM" id="SSF63840">
    <property type="entry name" value="Ribonuclease domain of colicin E3"/>
    <property type="match status" value="1"/>
</dbReference>
<dbReference type="Proteomes" id="UP000018888">
    <property type="component" value="Unassembled WGS sequence"/>
</dbReference>
<dbReference type="AlphaFoldDB" id="A0A2P4NXF1"/>
<evidence type="ECO:0000256" key="1">
    <source>
        <dbReference type="SAM" id="MobiDB-lite"/>
    </source>
</evidence>
<evidence type="ECO:0000313" key="2">
    <source>
        <dbReference type="EMBL" id="POG57822.1"/>
    </source>
</evidence>
<name>A0A2P4NXF1_RHIID</name>
<proteinExistence type="predicted"/>
<dbReference type="InterPro" id="IPR036725">
    <property type="entry name" value="ColE3_ribonuclease_sf"/>
</dbReference>
<feature type="region of interest" description="Disordered" evidence="1">
    <location>
        <begin position="55"/>
        <end position="76"/>
    </location>
</feature>
<evidence type="ECO:0000313" key="3">
    <source>
        <dbReference type="Proteomes" id="UP000018888"/>
    </source>
</evidence>
<protein>
    <submittedName>
        <fullName evidence="2">Uncharacterized protein</fullName>
    </submittedName>
</protein>
<dbReference type="Gene3D" id="3.10.380.10">
    <property type="entry name" value="Colicin E3-like ribonuclease domain"/>
    <property type="match status" value="1"/>
</dbReference>
<keyword evidence="3" id="KW-1185">Reference proteome</keyword>
<reference evidence="2 3" key="1">
    <citation type="journal article" date="2013" name="Proc. Natl. Acad. Sci. U.S.A.">
        <title>Genome of an arbuscular mycorrhizal fungus provides insight into the oldest plant symbiosis.</title>
        <authorList>
            <person name="Tisserant E."/>
            <person name="Malbreil M."/>
            <person name="Kuo A."/>
            <person name="Kohler A."/>
            <person name="Symeonidi A."/>
            <person name="Balestrini R."/>
            <person name="Charron P."/>
            <person name="Duensing N."/>
            <person name="Frei Dit Frey N."/>
            <person name="Gianinazzi-Pearson V."/>
            <person name="Gilbert L.B."/>
            <person name="Handa Y."/>
            <person name="Herr J.R."/>
            <person name="Hijri M."/>
            <person name="Koul R."/>
            <person name="Kawaguchi M."/>
            <person name="Krajinski F."/>
            <person name="Lammers P.J."/>
            <person name="Masclaux F.G."/>
            <person name="Murat C."/>
            <person name="Morin E."/>
            <person name="Ndikumana S."/>
            <person name="Pagni M."/>
            <person name="Petitpierre D."/>
            <person name="Requena N."/>
            <person name="Rosikiewicz P."/>
            <person name="Riley R."/>
            <person name="Saito K."/>
            <person name="San Clemente H."/>
            <person name="Shapiro H."/>
            <person name="van Tuinen D."/>
            <person name="Becard G."/>
            <person name="Bonfante P."/>
            <person name="Paszkowski U."/>
            <person name="Shachar-Hill Y.Y."/>
            <person name="Tuskan G.A."/>
            <person name="Young P.W."/>
            <person name="Sanders I.R."/>
            <person name="Henrissat B."/>
            <person name="Rensing S.A."/>
            <person name="Grigoriev I.V."/>
            <person name="Corradi N."/>
            <person name="Roux C."/>
            <person name="Martin F."/>
        </authorList>
    </citation>
    <scope>NUCLEOTIDE SEQUENCE [LARGE SCALE GENOMIC DNA]</scope>
    <source>
        <strain evidence="2 3">DAOM 197198</strain>
    </source>
</reference>
<dbReference type="GO" id="GO:0043022">
    <property type="term" value="F:ribosome binding"/>
    <property type="evidence" value="ECO:0007669"/>
    <property type="project" value="InterPro"/>
</dbReference>
<gene>
    <name evidence="2" type="ORF">GLOIN_2v1791239</name>
</gene>
<sequence>MLYFNKELPYPTGFGRYIDGPILKSPFIHGPSLSSVWKGLDSFCVYDNKGNHLSSIDPSNGNMTKPPVKGRKINIS</sequence>
<reference evidence="2 3" key="2">
    <citation type="journal article" date="2018" name="New Phytol.">
        <title>High intraspecific genome diversity in the model arbuscular mycorrhizal symbiont Rhizophagus irregularis.</title>
        <authorList>
            <person name="Chen E.C.H."/>
            <person name="Morin E."/>
            <person name="Beaudet D."/>
            <person name="Noel J."/>
            <person name="Yildirir G."/>
            <person name="Ndikumana S."/>
            <person name="Charron P."/>
            <person name="St-Onge C."/>
            <person name="Giorgi J."/>
            <person name="Kruger M."/>
            <person name="Marton T."/>
            <person name="Ropars J."/>
            <person name="Grigoriev I.V."/>
            <person name="Hainaut M."/>
            <person name="Henrissat B."/>
            <person name="Roux C."/>
            <person name="Martin F."/>
            <person name="Corradi N."/>
        </authorList>
    </citation>
    <scope>NUCLEOTIDE SEQUENCE [LARGE SCALE GENOMIC DNA]</scope>
    <source>
        <strain evidence="2 3">DAOM 197198</strain>
    </source>
</reference>
<comment type="caution">
    <text evidence="2">The sequence shown here is derived from an EMBL/GenBank/DDBJ whole genome shotgun (WGS) entry which is preliminary data.</text>
</comment>
<organism evidence="2 3">
    <name type="scientific">Rhizophagus irregularis (strain DAOM 181602 / DAOM 197198 / MUCL 43194)</name>
    <name type="common">Arbuscular mycorrhizal fungus</name>
    <name type="synonym">Glomus intraradices</name>
    <dbReference type="NCBI Taxonomy" id="747089"/>
    <lineage>
        <taxon>Eukaryota</taxon>
        <taxon>Fungi</taxon>
        <taxon>Fungi incertae sedis</taxon>
        <taxon>Mucoromycota</taxon>
        <taxon>Glomeromycotina</taxon>
        <taxon>Glomeromycetes</taxon>
        <taxon>Glomerales</taxon>
        <taxon>Glomeraceae</taxon>
        <taxon>Rhizophagus</taxon>
    </lineage>
</organism>
<dbReference type="GO" id="GO:0016788">
    <property type="term" value="F:hydrolase activity, acting on ester bonds"/>
    <property type="evidence" value="ECO:0007669"/>
    <property type="project" value="InterPro"/>
</dbReference>